<keyword evidence="3" id="KW-1185">Reference proteome</keyword>
<dbReference type="Proteomes" id="UP000579250">
    <property type="component" value="Unassembled WGS sequence"/>
</dbReference>
<dbReference type="Pfam" id="PF03881">
    <property type="entry name" value="Fructosamin_kin"/>
    <property type="match status" value="1"/>
</dbReference>
<dbReference type="PANTHER" id="PTHR12149:SF8">
    <property type="entry name" value="PROTEIN-RIBULOSAMINE 3-KINASE"/>
    <property type="match status" value="1"/>
</dbReference>
<comment type="caution">
    <text evidence="2">The sequence shown here is derived from an EMBL/GenBank/DDBJ whole genome shotgun (WGS) entry which is preliminary data.</text>
</comment>
<reference evidence="2 3" key="1">
    <citation type="submission" date="2020-04" db="EMBL/GenBank/DDBJ databases">
        <title>MicrobeNet Type strains.</title>
        <authorList>
            <person name="Nicholson A.C."/>
        </authorList>
    </citation>
    <scope>NUCLEOTIDE SEQUENCE [LARGE SCALE GENOMIC DNA]</scope>
    <source>
        <strain evidence="2 3">ATCC BAA-277</strain>
    </source>
</reference>
<name>A0A846YRK2_9ACTN</name>
<evidence type="ECO:0000256" key="1">
    <source>
        <dbReference type="PIRNR" id="PIRNR006221"/>
    </source>
</evidence>
<keyword evidence="1" id="KW-0418">Kinase</keyword>
<dbReference type="InterPro" id="IPR011009">
    <property type="entry name" value="Kinase-like_dom_sf"/>
</dbReference>
<comment type="similarity">
    <text evidence="1">Belongs to the fructosamine kinase family.</text>
</comment>
<dbReference type="PANTHER" id="PTHR12149">
    <property type="entry name" value="FRUCTOSAMINE 3 KINASE-RELATED PROTEIN"/>
    <property type="match status" value="1"/>
</dbReference>
<keyword evidence="1 2" id="KW-0808">Transferase</keyword>
<dbReference type="AlphaFoldDB" id="A0A846YRK2"/>
<protein>
    <submittedName>
        <fullName evidence="2">Phosphotransferase</fullName>
    </submittedName>
</protein>
<dbReference type="SUPFAM" id="SSF56112">
    <property type="entry name" value="Protein kinase-like (PK-like)"/>
    <property type="match status" value="1"/>
</dbReference>
<dbReference type="InterPro" id="IPR016477">
    <property type="entry name" value="Fructo-/Ketosamine-3-kinase"/>
</dbReference>
<gene>
    <name evidence="2" type="ORF">HGB48_03165</name>
</gene>
<proteinExistence type="inferred from homology"/>
<dbReference type="GO" id="GO:0016301">
    <property type="term" value="F:kinase activity"/>
    <property type="evidence" value="ECO:0007669"/>
    <property type="project" value="UniProtKB-UniRule"/>
</dbReference>
<dbReference type="EMBL" id="JAAXPI010000002">
    <property type="protein sequence ID" value="NKZ02761.1"/>
    <property type="molecule type" value="Genomic_DNA"/>
</dbReference>
<dbReference type="PIRSF" id="PIRSF006221">
    <property type="entry name" value="Ketosamine-3-kinase"/>
    <property type="match status" value="1"/>
</dbReference>
<evidence type="ECO:0000313" key="2">
    <source>
        <dbReference type="EMBL" id="NKZ02761.1"/>
    </source>
</evidence>
<dbReference type="Gene3D" id="3.30.200.20">
    <property type="entry name" value="Phosphorylase Kinase, domain 1"/>
    <property type="match status" value="1"/>
</dbReference>
<dbReference type="Gene3D" id="1.20.1270.240">
    <property type="match status" value="1"/>
</dbReference>
<accession>A0A846YRK2</accession>
<dbReference type="Gene3D" id="1.10.510.10">
    <property type="entry name" value="Transferase(Phosphotransferase) domain 1"/>
    <property type="match status" value="1"/>
</dbReference>
<evidence type="ECO:0000313" key="3">
    <source>
        <dbReference type="Proteomes" id="UP000579250"/>
    </source>
</evidence>
<organism evidence="2 3">
    <name type="scientific">Actinomadura latina</name>
    <dbReference type="NCBI Taxonomy" id="163603"/>
    <lineage>
        <taxon>Bacteria</taxon>
        <taxon>Bacillati</taxon>
        <taxon>Actinomycetota</taxon>
        <taxon>Actinomycetes</taxon>
        <taxon>Streptosporangiales</taxon>
        <taxon>Thermomonosporaceae</taxon>
        <taxon>Actinomadura</taxon>
    </lineage>
</organism>
<sequence>MEELLGTEVANVSGLGSSHSWTLHRASLADGREVFVKAASDQAGVFAAEAAGLRWLGEAGPGTPVPDVLAADDHMLVLPWLPSSSPTREAAERLGRELAALHTGNRPDAYGATWDGFIADLPLDNTPDDRDWPRWYAERRLEPFLRLGARHLSPEDVRLVERVMAGVEELAGPPEPPSRIHGDLWSGNVQWTDGRALLIDPAAHGGHRETDLAMMALFGTPHLETVLAAYDEAAPLADGWRARVQLHQLHPLLVHVALFGGSYRASLVDAAHAALG</sequence>